<name>M6JYT8_9LEPT</name>
<accession>M6JYT8</accession>
<organism evidence="2 3">
    <name type="scientific">Leptospira santarosai serovar Arenal str. MAVJ 401</name>
    <dbReference type="NCBI Taxonomy" id="1049976"/>
    <lineage>
        <taxon>Bacteria</taxon>
        <taxon>Pseudomonadati</taxon>
        <taxon>Spirochaetota</taxon>
        <taxon>Spirochaetia</taxon>
        <taxon>Leptospirales</taxon>
        <taxon>Leptospiraceae</taxon>
        <taxon>Leptospira</taxon>
    </lineage>
</organism>
<dbReference type="InterPro" id="IPR050177">
    <property type="entry name" value="Lipid_A_modif_metabolic_enz"/>
</dbReference>
<protein>
    <submittedName>
        <fullName evidence="2">NAD-binding protein</fullName>
    </submittedName>
</protein>
<dbReference type="Proteomes" id="UP000012106">
    <property type="component" value="Unassembled WGS sequence"/>
</dbReference>
<dbReference type="RefSeq" id="WP_004472261.1">
    <property type="nucleotide sequence ID" value="NZ_AHMU02000065.1"/>
</dbReference>
<gene>
    <name evidence="2" type="ORF">LEP1GSC063_3064</name>
</gene>
<comment type="caution">
    <text evidence="2">The sequence shown here is derived from an EMBL/GenBank/DDBJ whole genome shotgun (WGS) entry which is preliminary data.</text>
</comment>
<dbReference type="InterPro" id="IPR001509">
    <property type="entry name" value="Epimerase_deHydtase"/>
</dbReference>
<proteinExistence type="predicted"/>
<feature type="domain" description="NAD-dependent epimerase/dehydratase" evidence="1">
    <location>
        <begin position="4"/>
        <end position="249"/>
    </location>
</feature>
<dbReference type="Pfam" id="PF01370">
    <property type="entry name" value="Epimerase"/>
    <property type="match status" value="1"/>
</dbReference>
<evidence type="ECO:0000259" key="1">
    <source>
        <dbReference type="Pfam" id="PF01370"/>
    </source>
</evidence>
<dbReference type="PANTHER" id="PTHR43245:SF13">
    <property type="entry name" value="UDP-D-APIOSE_UDP-D-XYLOSE SYNTHASE 2"/>
    <property type="match status" value="1"/>
</dbReference>
<dbReference type="Gene3D" id="3.40.50.720">
    <property type="entry name" value="NAD(P)-binding Rossmann-like Domain"/>
    <property type="match status" value="1"/>
</dbReference>
<dbReference type="SUPFAM" id="SSF51735">
    <property type="entry name" value="NAD(P)-binding Rossmann-fold domains"/>
    <property type="match status" value="1"/>
</dbReference>
<reference evidence="2 3" key="1">
    <citation type="submission" date="2013-01" db="EMBL/GenBank/DDBJ databases">
        <authorList>
            <person name="Harkins D.M."/>
            <person name="Durkin A.S."/>
            <person name="Brinkac L.M."/>
            <person name="Haft D.H."/>
            <person name="Selengut J.D."/>
            <person name="Sanka R."/>
            <person name="DePew J."/>
            <person name="Purushe J."/>
            <person name="Hartskeerl R.A."/>
            <person name="Ahmed A."/>
            <person name="van der Linden H."/>
            <person name="Goris M.G.A."/>
            <person name="Vinetz J.M."/>
            <person name="Sutton G.G."/>
            <person name="Nierman W.C."/>
            <person name="Fouts D.E."/>
        </authorList>
    </citation>
    <scope>NUCLEOTIDE SEQUENCE [LARGE SCALE GENOMIC DNA]</scope>
    <source>
        <strain evidence="2 3">MAVJ 401</strain>
    </source>
</reference>
<dbReference type="EMBL" id="AHMU02000065">
    <property type="protein sequence ID" value="EMN20657.1"/>
    <property type="molecule type" value="Genomic_DNA"/>
</dbReference>
<dbReference type="AlphaFoldDB" id="M6JYT8"/>
<sequence length="330" mass="36707">MQKVLITGGAGFIGGHLANALIKKEFEIVLLDNFARGINDDFLKELEKSNKVKIINKNLLSEEDLIDLGFDFDYIFHFAAIIGVKHVLEKPYSVLNDNVVLLNHAIKLGKSQKTLKRFFFTSSSEVMAGSLLHLNMPVPTPENFPVALTDLKNSRTSYMLSKIYGEALCIHSGLPYTIIRPHNIYGPRMGLAHVIPELSKKIYESGEGGTLEVASADHSRAMCYIDDAIEIIIRLMDSQDSVNEVFNLGNQDTEITMKALAEMIIKTIGKNLHIREGNETIGSPSRRCPDMSKTISVTGYRPKVGLADGMKKTIDWYIENIFKQGMASAL</sequence>
<evidence type="ECO:0000313" key="3">
    <source>
        <dbReference type="Proteomes" id="UP000012106"/>
    </source>
</evidence>
<dbReference type="PANTHER" id="PTHR43245">
    <property type="entry name" value="BIFUNCTIONAL POLYMYXIN RESISTANCE PROTEIN ARNA"/>
    <property type="match status" value="1"/>
</dbReference>
<dbReference type="InterPro" id="IPR036291">
    <property type="entry name" value="NAD(P)-bd_dom_sf"/>
</dbReference>
<evidence type="ECO:0000313" key="2">
    <source>
        <dbReference type="EMBL" id="EMN20657.1"/>
    </source>
</evidence>